<sequence length="137" mass="14659">MVEAVKHVDQLNHSVKVAAPSVKVPLAVLRFVKFGEAAPGGGPPGGVLGLLLRHLSESLLRRAVDAEAAAEAFGALRRYDDVREGMLLVLDGLVRPRLPGRAQAPELHQKLKVVRQELAKGPVEKPAKAAKASPRFL</sequence>
<accession>A0ABN9RC30</accession>
<organism evidence="1 2">
    <name type="scientific">Prorocentrum cordatum</name>
    <dbReference type="NCBI Taxonomy" id="2364126"/>
    <lineage>
        <taxon>Eukaryota</taxon>
        <taxon>Sar</taxon>
        <taxon>Alveolata</taxon>
        <taxon>Dinophyceae</taxon>
        <taxon>Prorocentrales</taxon>
        <taxon>Prorocentraceae</taxon>
        <taxon>Prorocentrum</taxon>
    </lineage>
</organism>
<evidence type="ECO:0000313" key="1">
    <source>
        <dbReference type="EMBL" id="CAK0816542.1"/>
    </source>
</evidence>
<keyword evidence="2" id="KW-1185">Reference proteome</keyword>
<gene>
    <name evidence="1" type="ORF">PCOR1329_LOCUS19476</name>
</gene>
<comment type="caution">
    <text evidence="1">The sequence shown here is derived from an EMBL/GenBank/DDBJ whole genome shotgun (WGS) entry which is preliminary data.</text>
</comment>
<dbReference type="Proteomes" id="UP001189429">
    <property type="component" value="Unassembled WGS sequence"/>
</dbReference>
<proteinExistence type="predicted"/>
<evidence type="ECO:0000313" key="2">
    <source>
        <dbReference type="Proteomes" id="UP001189429"/>
    </source>
</evidence>
<reference evidence="1" key="1">
    <citation type="submission" date="2023-10" db="EMBL/GenBank/DDBJ databases">
        <authorList>
            <person name="Chen Y."/>
            <person name="Shah S."/>
            <person name="Dougan E. K."/>
            <person name="Thang M."/>
            <person name="Chan C."/>
        </authorList>
    </citation>
    <scope>NUCLEOTIDE SEQUENCE [LARGE SCALE GENOMIC DNA]</scope>
</reference>
<dbReference type="EMBL" id="CAUYUJ010006224">
    <property type="protein sequence ID" value="CAK0816542.1"/>
    <property type="molecule type" value="Genomic_DNA"/>
</dbReference>
<name>A0ABN9RC30_9DINO</name>
<protein>
    <submittedName>
        <fullName evidence="1">Uncharacterized protein</fullName>
    </submittedName>
</protein>